<accession>A0A2H4UVB6</accession>
<dbReference type="Proteomes" id="UP000240325">
    <property type="component" value="Segment"/>
</dbReference>
<name>A0A2H4UVB6_9VIRU</name>
<gene>
    <name evidence="1" type="ORF">BMW23_0761</name>
</gene>
<organism evidence="1">
    <name type="scientific">Bodo saltans virus</name>
    <dbReference type="NCBI Taxonomy" id="2024608"/>
    <lineage>
        <taxon>Viruses</taxon>
        <taxon>Varidnaviria</taxon>
        <taxon>Bamfordvirae</taxon>
        <taxon>Nucleocytoviricota</taxon>
        <taxon>Megaviricetes</taxon>
        <taxon>Imitervirales</taxon>
        <taxon>Mimiviridae</taxon>
        <taxon>Klosneuvirinae</taxon>
        <taxon>Theiavirus</taxon>
        <taxon>Theiavirus salishense</taxon>
    </lineage>
</organism>
<evidence type="ECO:0000313" key="2">
    <source>
        <dbReference type="Proteomes" id="UP000240325"/>
    </source>
</evidence>
<keyword evidence="2" id="KW-1185">Reference proteome</keyword>
<protein>
    <submittedName>
        <fullName evidence="1">Uncharacterized protein</fullName>
    </submittedName>
</protein>
<reference evidence="1" key="1">
    <citation type="journal article" date="2017" name="Elife">
        <title>The kinetoplastid-infecting Bodo saltans virus (BsV), a window into the most abundant giant viruses in the sea.</title>
        <authorList>
            <person name="Deeg C.M."/>
            <person name="Chow C.-E.T."/>
            <person name="Suttle C.A."/>
        </authorList>
    </citation>
    <scope>NUCLEOTIDE SEQUENCE</scope>
    <source>
        <strain evidence="1">NG1</strain>
    </source>
</reference>
<sequence length="77" mass="9248">MSSYNLRTAELEENQRRYYELKKQFERQLGAYGYCDNNISDELNRLQPYMNKSYIMSSNGKYCREQNESDSLFSDGY</sequence>
<proteinExistence type="predicted"/>
<dbReference type="EMBL" id="MF782455">
    <property type="protein sequence ID" value="ATZ80807.1"/>
    <property type="molecule type" value="Genomic_DNA"/>
</dbReference>
<evidence type="ECO:0000313" key="1">
    <source>
        <dbReference type="EMBL" id="ATZ80807.1"/>
    </source>
</evidence>